<dbReference type="InterPro" id="IPR009197">
    <property type="entry name" value="MlrC"/>
</dbReference>
<feature type="domain" description="Microcystin LR degradation protein MlrC N-terminal" evidence="3">
    <location>
        <begin position="6"/>
        <end position="291"/>
    </location>
</feature>
<comment type="caution">
    <text evidence="4">The sequence shown here is derived from an EMBL/GenBank/DDBJ whole genome shotgun (WGS) entry which is preliminary data.</text>
</comment>
<dbReference type="InterPro" id="IPR010799">
    <property type="entry name" value="MlrC_C"/>
</dbReference>
<dbReference type="GO" id="GO:0008237">
    <property type="term" value="F:metallopeptidase activity"/>
    <property type="evidence" value="ECO:0007669"/>
    <property type="project" value="UniProtKB-KW"/>
</dbReference>
<dbReference type="InterPro" id="IPR015995">
    <property type="entry name" value="MlrC_N"/>
</dbReference>
<dbReference type="AlphaFoldDB" id="A0A967F041"/>
<reference evidence="4" key="1">
    <citation type="submission" date="2020-03" db="EMBL/GenBank/DDBJ databases">
        <title>Genome of Pelagibius litoralis DSM 21314T.</title>
        <authorList>
            <person name="Wang G."/>
        </authorList>
    </citation>
    <scope>NUCLEOTIDE SEQUENCE</scope>
    <source>
        <strain evidence="4">DSM 21314</strain>
    </source>
</reference>
<evidence type="ECO:0000259" key="2">
    <source>
        <dbReference type="Pfam" id="PF07171"/>
    </source>
</evidence>
<proteinExistence type="inferred from homology"/>
<keyword evidence="5" id="KW-1185">Reference proteome</keyword>
<dbReference type="PIRSF" id="PIRSF012702">
    <property type="entry name" value="UCP012702"/>
    <property type="match status" value="1"/>
</dbReference>
<dbReference type="Pfam" id="PF07171">
    <property type="entry name" value="MlrC_C"/>
    <property type="match status" value="1"/>
</dbReference>
<evidence type="ECO:0000256" key="1">
    <source>
        <dbReference type="PIRNR" id="PIRNR012702"/>
    </source>
</evidence>
<keyword evidence="1" id="KW-0479">Metal-binding</keyword>
<sequence>MNKPRRVFVASIATETNTFSPLRTDLRDFKDSFYAAPGEHPKTPTLCSAVFPVARARAAQYGWALIEGTAAWAEPGGIINQQAWEFLRDQLLDELRAALPVDAVLLGLHGAMVAQDCLDCEGELLAAIRDLVGPEAVIGATLDPHSHLSALCVENADLLVAFKEFPHTDFVVAAEKLVDLVQRAVGGDIKPVMSVFDCKMIDILPTDREPMRGFVERMLGLEKERSVLSISVIHGFMAGDVPDLGTKIVVITDDAAAEGGRLAERLGMELFGYRGKARPEFLTVETALDQAQRADAGPVVIADIWDNPGGGVAGDSTIVLRALMERRIGGAALASIWDPIAVRTCFSAGEGARLRLRFGGKMSGDAGEPIDADVIVHKTVADAAQRFGTSIVPLGDSVWIEVAGIQVILSTVRSQVFSPDVFLNLGIDPLAMKILVVKSTNHFQDAFSRIASEILYVSVEGPYPSDPATNDYRNLTRRIWPRTSNPHDLPDKKRAS</sequence>
<evidence type="ECO:0000313" key="4">
    <source>
        <dbReference type="EMBL" id="NIA70566.1"/>
    </source>
</evidence>
<dbReference type="Proteomes" id="UP000761264">
    <property type="component" value="Unassembled WGS sequence"/>
</dbReference>
<dbReference type="GO" id="GO:0046872">
    <property type="term" value="F:metal ion binding"/>
    <property type="evidence" value="ECO:0007669"/>
    <property type="project" value="UniProtKB-KW"/>
</dbReference>
<organism evidence="4 5">
    <name type="scientific">Pelagibius litoralis</name>
    <dbReference type="NCBI Taxonomy" id="374515"/>
    <lineage>
        <taxon>Bacteria</taxon>
        <taxon>Pseudomonadati</taxon>
        <taxon>Pseudomonadota</taxon>
        <taxon>Alphaproteobacteria</taxon>
        <taxon>Rhodospirillales</taxon>
        <taxon>Rhodovibrionaceae</taxon>
        <taxon>Pelagibius</taxon>
    </lineage>
</organism>
<evidence type="ECO:0000313" key="5">
    <source>
        <dbReference type="Proteomes" id="UP000761264"/>
    </source>
</evidence>
<comment type="similarity">
    <text evidence="1">Belongs to the peptidase M81 family.</text>
</comment>
<evidence type="ECO:0000259" key="3">
    <source>
        <dbReference type="Pfam" id="PF07364"/>
    </source>
</evidence>
<dbReference type="GO" id="GO:0006508">
    <property type="term" value="P:proteolysis"/>
    <property type="evidence" value="ECO:0007669"/>
    <property type="project" value="UniProtKB-KW"/>
</dbReference>
<comment type="function">
    <text evidence="1">Involved in peptidolytic degradation of cyclic heptapeptide hepatotoxin microcystin (MC).</text>
</comment>
<keyword evidence="1" id="KW-0482">Metalloprotease</keyword>
<protein>
    <recommendedName>
        <fullName evidence="1">Microcystinase C</fullName>
        <shortName evidence="1">MlrC</shortName>
    </recommendedName>
</protein>
<dbReference type="Pfam" id="PF07364">
    <property type="entry name" value="DUF1485"/>
    <property type="match status" value="1"/>
</dbReference>
<keyword evidence="1" id="KW-0378">Hydrolase</keyword>
<comment type="cofactor">
    <cofactor evidence="1">
        <name>Zn(2+)</name>
        <dbReference type="ChEBI" id="CHEBI:29105"/>
    </cofactor>
    <text evidence="1">Binds 1 zinc ion per subunit.</text>
</comment>
<gene>
    <name evidence="4" type="ORF">HBA54_18375</name>
</gene>
<name>A0A967F041_9PROT</name>
<dbReference type="RefSeq" id="WP_167227322.1">
    <property type="nucleotide sequence ID" value="NZ_JAAQPH010000015.1"/>
</dbReference>
<dbReference type="EMBL" id="JAAQPH010000015">
    <property type="protein sequence ID" value="NIA70566.1"/>
    <property type="molecule type" value="Genomic_DNA"/>
</dbReference>
<feature type="domain" description="Microcystin LR degradation protein MlrC C-terminal" evidence="2">
    <location>
        <begin position="301"/>
        <end position="474"/>
    </location>
</feature>
<keyword evidence="1" id="KW-0645">Protease</keyword>
<accession>A0A967F041</accession>